<feature type="non-terminal residue" evidence="2">
    <location>
        <position position="1"/>
    </location>
</feature>
<reference evidence="2" key="1">
    <citation type="submission" date="2021-02" db="EMBL/GenBank/DDBJ databases">
        <authorList>
            <person name="Nowell W R."/>
        </authorList>
    </citation>
    <scope>NUCLEOTIDE SEQUENCE</scope>
</reference>
<feature type="non-terminal residue" evidence="2">
    <location>
        <position position="109"/>
    </location>
</feature>
<sequence>FNNDDRFDLLVNNFNNDSLVLLIGNNNGTFTRETTYFTGHESAPKQLCVGDLNNDNRIDIITANYGSDSIGILLGQDRGTFSNVKTYSTGHGSKPWSVAVGDFNNDSRL</sequence>
<keyword evidence="1" id="KW-0732">Signal</keyword>
<dbReference type="Pfam" id="PF13517">
    <property type="entry name" value="FG-GAP_3"/>
    <property type="match status" value="1"/>
</dbReference>
<comment type="caution">
    <text evidence="2">The sequence shown here is derived from an EMBL/GenBank/DDBJ whole genome shotgun (WGS) entry which is preliminary data.</text>
</comment>
<evidence type="ECO:0000256" key="1">
    <source>
        <dbReference type="ARBA" id="ARBA00022729"/>
    </source>
</evidence>
<gene>
    <name evidence="2" type="ORF">UJA718_LOCUS42972</name>
</gene>
<evidence type="ECO:0008006" key="4">
    <source>
        <dbReference type="Google" id="ProtNLM"/>
    </source>
</evidence>
<protein>
    <recommendedName>
        <fullName evidence="4">VCBS repeat-containing protein</fullName>
    </recommendedName>
</protein>
<dbReference type="PANTHER" id="PTHR44103">
    <property type="entry name" value="PROPROTEIN CONVERTASE P"/>
    <property type="match status" value="1"/>
</dbReference>
<dbReference type="AlphaFoldDB" id="A0A821RA06"/>
<evidence type="ECO:0000313" key="3">
    <source>
        <dbReference type="Proteomes" id="UP000663873"/>
    </source>
</evidence>
<dbReference type="Proteomes" id="UP000663873">
    <property type="component" value="Unassembled WGS sequence"/>
</dbReference>
<organism evidence="2 3">
    <name type="scientific">Rotaria socialis</name>
    <dbReference type="NCBI Taxonomy" id="392032"/>
    <lineage>
        <taxon>Eukaryota</taxon>
        <taxon>Metazoa</taxon>
        <taxon>Spiralia</taxon>
        <taxon>Gnathifera</taxon>
        <taxon>Rotifera</taxon>
        <taxon>Eurotatoria</taxon>
        <taxon>Bdelloidea</taxon>
        <taxon>Philodinida</taxon>
        <taxon>Philodinidae</taxon>
        <taxon>Rotaria</taxon>
    </lineage>
</organism>
<dbReference type="EMBL" id="CAJOBP010057519">
    <property type="protein sequence ID" value="CAF4839326.1"/>
    <property type="molecule type" value="Genomic_DNA"/>
</dbReference>
<keyword evidence="3" id="KW-1185">Reference proteome</keyword>
<dbReference type="InterPro" id="IPR028994">
    <property type="entry name" value="Integrin_alpha_N"/>
</dbReference>
<dbReference type="Gene3D" id="2.30.30.100">
    <property type="match status" value="2"/>
</dbReference>
<proteinExistence type="predicted"/>
<accession>A0A821RA06</accession>
<dbReference type="SUPFAM" id="SSF69318">
    <property type="entry name" value="Integrin alpha N-terminal domain"/>
    <property type="match status" value="1"/>
</dbReference>
<dbReference type="PANTHER" id="PTHR44103:SF1">
    <property type="entry name" value="PROPROTEIN CONVERTASE P"/>
    <property type="match status" value="1"/>
</dbReference>
<evidence type="ECO:0000313" key="2">
    <source>
        <dbReference type="EMBL" id="CAF4839326.1"/>
    </source>
</evidence>
<dbReference type="InterPro" id="IPR013517">
    <property type="entry name" value="FG-GAP"/>
</dbReference>
<name>A0A821RA06_9BILA</name>